<sequence length="58" mass="6320">MNGAGTNSTTGKYLKGIVIVENPATSIYGFFLDNDGNIYTKRRAAGWKGWNKATMTAF</sequence>
<gene>
    <name evidence="1" type="ORF">St703_18560</name>
</gene>
<dbReference type="AlphaFoldDB" id="A0A5K7WWU1"/>
<dbReference type="Proteomes" id="UP000326951">
    <property type="component" value="Chromosome"/>
</dbReference>
<accession>A0A5K7WWU1</accession>
<dbReference type="RefSeq" id="WP_172968985.1">
    <property type="nucleotide sequence ID" value="NZ_AP021853.1"/>
</dbReference>
<evidence type="ECO:0000313" key="1">
    <source>
        <dbReference type="EMBL" id="BBN99151.1"/>
    </source>
</evidence>
<name>A0A5K7WWU1_9BACL</name>
<organism evidence="1 2">
    <name type="scientific">Sporolactobacillus terrae</name>
    <dbReference type="NCBI Taxonomy" id="269673"/>
    <lineage>
        <taxon>Bacteria</taxon>
        <taxon>Bacillati</taxon>
        <taxon>Bacillota</taxon>
        <taxon>Bacilli</taxon>
        <taxon>Bacillales</taxon>
        <taxon>Sporolactobacillaceae</taxon>
        <taxon>Sporolactobacillus</taxon>
    </lineage>
</organism>
<dbReference type="EMBL" id="AP021853">
    <property type="protein sequence ID" value="BBN99151.1"/>
    <property type="molecule type" value="Genomic_DNA"/>
</dbReference>
<proteinExistence type="predicted"/>
<protein>
    <submittedName>
        <fullName evidence="1">Uncharacterized protein</fullName>
    </submittedName>
</protein>
<reference evidence="1 2" key="1">
    <citation type="submission" date="2019-09" db="EMBL/GenBank/DDBJ databases">
        <title>Complete genome sequence of Sporolactobacillus terrae 70-3.</title>
        <authorList>
            <person name="Tanaka N."/>
            <person name="Shiwa Y."/>
            <person name="Fujita N."/>
            <person name="Tanasupawat S."/>
        </authorList>
    </citation>
    <scope>NUCLEOTIDE SEQUENCE [LARGE SCALE GENOMIC DNA]</scope>
    <source>
        <strain evidence="1 2">70-3</strain>
    </source>
</reference>
<evidence type="ECO:0000313" key="2">
    <source>
        <dbReference type="Proteomes" id="UP000326951"/>
    </source>
</evidence>